<keyword evidence="11" id="KW-1185">Reference proteome</keyword>
<comment type="pathway">
    <text evidence="3 9">Carbohydrate metabolism; tricarboxylic acid cycle; oxaloacetate from (S)-malate (quinone route): step 1/1.</text>
</comment>
<reference evidence="10 11" key="1">
    <citation type="journal article" date="2012" name="Genet. Mol. Biol.">
        <title>Analysis of 16S rRNA and mxaF genes revealing insights into Methylobacterium niche-specific plant association.</title>
        <authorList>
            <person name="Dourado M.N."/>
            <person name="Andreote F.D."/>
            <person name="Dini-Andreote F."/>
            <person name="Conti R."/>
            <person name="Araujo J.M."/>
            <person name="Araujo W.L."/>
        </authorList>
    </citation>
    <scope>NUCLEOTIDE SEQUENCE [LARGE SCALE GENOMIC DNA]</scope>
    <source>
        <strain evidence="10 11">TC3-10</strain>
    </source>
</reference>
<evidence type="ECO:0000256" key="1">
    <source>
        <dbReference type="ARBA" id="ARBA00001139"/>
    </source>
</evidence>
<protein>
    <recommendedName>
        <fullName evidence="9">Probable malate:quinone oxidoreductase</fullName>
        <ecNumber evidence="9">1.1.5.4</ecNumber>
    </recommendedName>
    <alternativeName>
        <fullName evidence="9">MQO</fullName>
    </alternativeName>
    <alternativeName>
        <fullName evidence="9">Malate dehydrogenase [quinone]</fullName>
    </alternativeName>
</protein>
<organism evidence="10 11">
    <name type="scientific">Methylobacterium oryzae</name>
    <dbReference type="NCBI Taxonomy" id="334852"/>
    <lineage>
        <taxon>Bacteria</taxon>
        <taxon>Pseudomonadati</taxon>
        <taxon>Pseudomonadota</taxon>
        <taxon>Alphaproteobacteria</taxon>
        <taxon>Hyphomicrobiales</taxon>
        <taxon>Methylobacteriaceae</taxon>
        <taxon>Methylobacterium</taxon>
    </lineage>
</organism>
<evidence type="ECO:0000256" key="8">
    <source>
        <dbReference type="ARBA" id="ARBA00023002"/>
    </source>
</evidence>
<dbReference type="HAMAP" id="MF_00212">
    <property type="entry name" value="MQO"/>
    <property type="match status" value="1"/>
</dbReference>
<comment type="catalytic activity">
    <reaction evidence="1 9">
        <text>(S)-malate + a quinone = a quinol + oxaloacetate</text>
        <dbReference type="Rhea" id="RHEA:46012"/>
        <dbReference type="ChEBI" id="CHEBI:15589"/>
        <dbReference type="ChEBI" id="CHEBI:16452"/>
        <dbReference type="ChEBI" id="CHEBI:24646"/>
        <dbReference type="ChEBI" id="CHEBI:132124"/>
        <dbReference type="EC" id="1.1.5.4"/>
    </reaction>
</comment>
<dbReference type="NCBIfam" id="NF003611">
    <property type="entry name" value="PRK05257.3-2"/>
    <property type="match status" value="1"/>
</dbReference>
<dbReference type="PANTHER" id="PTHR43104">
    <property type="entry name" value="L-2-HYDROXYGLUTARATE DEHYDROGENASE, MITOCHONDRIAL"/>
    <property type="match status" value="1"/>
</dbReference>
<dbReference type="Pfam" id="PF06039">
    <property type="entry name" value="Mqo"/>
    <property type="match status" value="1"/>
</dbReference>
<evidence type="ECO:0000256" key="7">
    <source>
        <dbReference type="ARBA" id="ARBA00022827"/>
    </source>
</evidence>
<dbReference type="NCBIfam" id="NF009875">
    <property type="entry name" value="PRK13339.1"/>
    <property type="match status" value="1"/>
</dbReference>
<comment type="cofactor">
    <cofactor evidence="2 9">
        <name>FAD</name>
        <dbReference type="ChEBI" id="CHEBI:57692"/>
    </cofactor>
</comment>
<keyword evidence="5 9" id="KW-0816">Tricarboxylic acid cycle</keyword>
<evidence type="ECO:0000256" key="6">
    <source>
        <dbReference type="ARBA" id="ARBA00022630"/>
    </source>
</evidence>
<proteinExistence type="inferred from homology"/>
<evidence type="ECO:0000256" key="4">
    <source>
        <dbReference type="ARBA" id="ARBA00006389"/>
    </source>
</evidence>
<comment type="caution">
    <text evidence="10">The sequence shown here is derived from an EMBL/GenBank/DDBJ whole genome shotgun (WGS) entry which is preliminary data.</text>
</comment>
<dbReference type="NCBIfam" id="NF003603">
    <property type="entry name" value="PRK05257.1-1"/>
    <property type="match status" value="1"/>
</dbReference>
<evidence type="ECO:0000256" key="5">
    <source>
        <dbReference type="ARBA" id="ARBA00022532"/>
    </source>
</evidence>
<comment type="similarity">
    <text evidence="4 9">Belongs to the MQO family.</text>
</comment>
<dbReference type="EMBL" id="MLCA01000006">
    <property type="protein sequence ID" value="MEE7490827.1"/>
    <property type="molecule type" value="Genomic_DNA"/>
</dbReference>
<evidence type="ECO:0000313" key="10">
    <source>
        <dbReference type="EMBL" id="MEE7490827.1"/>
    </source>
</evidence>
<dbReference type="NCBIfam" id="NF003605">
    <property type="entry name" value="PRK05257.1-4"/>
    <property type="match status" value="1"/>
</dbReference>
<evidence type="ECO:0000256" key="2">
    <source>
        <dbReference type="ARBA" id="ARBA00001974"/>
    </source>
</evidence>
<dbReference type="SUPFAM" id="SSF51905">
    <property type="entry name" value="FAD/NAD(P)-binding domain"/>
    <property type="match status" value="1"/>
</dbReference>
<evidence type="ECO:0000256" key="3">
    <source>
        <dbReference type="ARBA" id="ARBA00005012"/>
    </source>
</evidence>
<keyword evidence="7 9" id="KW-0274">FAD</keyword>
<keyword evidence="8 9" id="KW-0560">Oxidoreductase</keyword>
<accession>A0ABU7TM36</accession>
<dbReference type="InterPro" id="IPR006231">
    <property type="entry name" value="MQO"/>
</dbReference>
<sequence>MAAMSFDDAPDVVLIGAGIMSATFGTVLKELEPSLRIAMFETLHDCAQESSEGWNNAGTGHAANCELNYTPQRPDGSVDIAKALEVNTEFDISRQLWAHLVRKGAIPDPRAFIHPCPHMSFVWGAENVAFLKARYAAMSAHHCYHGMEYSEDPQVIASWAPLIIEGRGPGEPIAATRIVTGTDVDYGALTHLLVKQLAAQPGFAVHYNRKVVALDRVDDGRWAVTVEDTYDATHQTMTAKFVFIGAGGGSLPLLQASKIPEGRGYGGFPVSGIWLRCDVDAVSARHHAKVYGKAASGSPPMSVPHLDTRIIGGKRSLLFGPYAGFSSRFLKHGSLTDLFTALTPHNVVPLLDVAKDNVALTEYLVGQVLQSSDHQFATLKQFFPKALKQNWTSAVAGQRVQTIKPTGKTNPLEEGYLEFGTELVAAADHSICALLGASPGASTAAFIAVEVLEKCFADRLTPEGWLPRLKAVIPSYGIDLKRDAEACRRSRAETAPILRIDNV</sequence>
<evidence type="ECO:0000256" key="9">
    <source>
        <dbReference type="HAMAP-Rule" id="MF_00212"/>
    </source>
</evidence>
<dbReference type="RefSeq" id="WP_331301702.1">
    <property type="nucleotide sequence ID" value="NZ_MLCA01000006.1"/>
</dbReference>
<name>A0ABU7TM36_9HYPH</name>
<evidence type="ECO:0000313" key="11">
    <source>
        <dbReference type="Proteomes" id="UP001355206"/>
    </source>
</evidence>
<gene>
    <name evidence="9 10" type="primary">mqo</name>
    <name evidence="10" type="ORF">MOTC310_10295</name>
</gene>
<dbReference type="Proteomes" id="UP001355206">
    <property type="component" value="Unassembled WGS sequence"/>
</dbReference>
<dbReference type="NCBIfam" id="NF003608">
    <property type="entry name" value="PRK05257.2-4"/>
    <property type="match status" value="1"/>
</dbReference>
<dbReference type="InterPro" id="IPR036188">
    <property type="entry name" value="FAD/NAD-bd_sf"/>
</dbReference>
<dbReference type="PANTHER" id="PTHR43104:SF2">
    <property type="entry name" value="L-2-HYDROXYGLUTARATE DEHYDROGENASE, MITOCHONDRIAL"/>
    <property type="match status" value="1"/>
</dbReference>
<dbReference type="NCBIfam" id="TIGR01320">
    <property type="entry name" value="mal_quin_oxido"/>
    <property type="match status" value="1"/>
</dbReference>
<keyword evidence="6 9" id="KW-0285">Flavoprotein</keyword>
<dbReference type="EC" id="1.1.5.4" evidence="9"/>
<dbReference type="NCBIfam" id="NF003606">
    <property type="entry name" value="PRK05257.2-1"/>
    <property type="match status" value="1"/>
</dbReference>